<organism evidence="4 5">
    <name type="scientific">Desulforamulus profundi</name>
    <dbReference type="NCBI Taxonomy" id="1383067"/>
    <lineage>
        <taxon>Bacteria</taxon>
        <taxon>Bacillati</taxon>
        <taxon>Bacillota</taxon>
        <taxon>Clostridia</taxon>
        <taxon>Eubacteriales</taxon>
        <taxon>Peptococcaceae</taxon>
        <taxon>Desulforamulus</taxon>
    </lineage>
</organism>
<dbReference type="Pfam" id="PF01557">
    <property type="entry name" value="FAA_hydrolase"/>
    <property type="match status" value="1"/>
</dbReference>
<dbReference type="SUPFAM" id="SSF56529">
    <property type="entry name" value="FAH"/>
    <property type="match status" value="1"/>
</dbReference>
<dbReference type="OrthoDB" id="9805307at2"/>
<evidence type="ECO:0000256" key="2">
    <source>
        <dbReference type="ARBA" id="ARBA00022723"/>
    </source>
</evidence>
<dbReference type="GO" id="GO:0046872">
    <property type="term" value="F:metal ion binding"/>
    <property type="evidence" value="ECO:0007669"/>
    <property type="project" value="UniProtKB-KW"/>
</dbReference>
<dbReference type="AlphaFoldDB" id="A0A2C6ME15"/>
<reference evidence="4 5" key="1">
    <citation type="submission" date="2013-09" db="EMBL/GenBank/DDBJ databases">
        <title>Biodegradation of hydrocarbons in the deep terrestrial subsurface : characterization of a microbial consortium composed of two Desulfotomaculum species originating from a deep geological formation.</title>
        <authorList>
            <person name="Aullo T."/>
            <person name="Berlendis S."/>
            <person name="Lascourreges J.-F."/>
            <person name="Dessort D."/>
            <person name="Saint-Laurent S."/>
            <person name="Schraauwers B."/>
            <person name="Mas J."/>
            <person name="Magot M."/>
            <person name="Ranchou-Peyruse A."/>
        </authorList>
    </citation>
    <scope>NUCLEOTIDE SEQUENCE [LARGE SCALE GENOMIC DNA]</scope>
    <source>
        <strain evidence="4 5">Bs107</strain>
    </source>
</reference>
<proteinExistence type="inferred from homology"/>
<comment type="caution">
    <text evidence="4">The sequence shown here is derived from an EMBL/GenBank/DDBJ whole genome shotgun (WGS) entry which is preliminary data.</text>
</comment>
<dbReference type="PANTHER" id="PTHR42796:SF4">
    <property type="entry name" value="FUMARYLACETOACETATE HYDROLASE DOMAIN-CONTAINING PROTEIN 2A"/>
    <property type="match status" value="1"/>
</dbReference>
<dbReference type="Gene3D" id="3.90.850.10">
    <property type="entry name" value="Fumarylacetoacetase-like, C-terminal domain"/>
    <property type="match status" value="1"/>
</dbReference>
<evidence type="ECO:0000313" key="4">
    <source>
        <dbReference type="EMBL" id="PHJ39549.1"/>
    </source>
</evidence>
<accession>A0A2C6ME15</accession>
<dbReference type="InterPro" id="IPR011234">
    <property type="entry name" value="Fumarylacetoacetase-like_C"/>
</dbReference>
<feature type="domain" description="Fumarylacetoacetase-like C-terminal" evidence="3">
    <location>
        <begin position="87"/>
        <end position="297"/>
    </location>
</feature>
<dbReference type="FunFam" id="3.90.850.10:FF:000002">
    <property type="entry name" value="2-hydroxyhepta-2,4-diene-1,7-dioate isomerase"/>
    <property type="match status" value="1"/>
</dbReference>
<comment type="similarity">
    <text evidence="1">Belongs to the FAH family.</text>
</comment>
<dbReference type="InterPro" id="IPR051121">
    <property type="entry name" value="FAH"/>
</dbReference>
<keyword evidence="2" id="KW-0479">Metal-binding</keyword>
<dbReference type="RefSeq" id="WP_099082083.1">
    <property type="nucleotide sequence ID" value="NZ_AWQQ01000017.1"/>
</dbReference>
<evidence type="ECO:0000259" key="3">
    <source>
        <dbReference type="Pfam" id="PF01557"/>
    </source>
</evidence>
<sequence>MYFATYILNGQEKIGVLNYGKTRIVDLSKLDVPDSPGTMLDFITSCNDHVIATIKEHLSDESFIKENSTDLAAVTLLAPIPELQRNVICLGLNYREHIQEVTSIIKKDLQEPEAPIYFGKMATRAIGHNGEILSHPEVTKELDYEVELAVIIGKDGTNIPREKAEEHIFGYSVFNDITARDLQRTHKQWIRGKSLDTFTVMGPHIVHKSEIPFPVELDISCKVNGELRQWSNTRHFIFDIPYIISDLSRGFTLRAGDVIATGTPKGVGMGFDPPRYLKSGDIVECSIEKIGTLVNRIK</sequence>
<dbReference type="GO" id="GO:0016853">
    <property type="term" value="F:isomerase activity"/>
    <property type="evidence" value="ECO:0007669"/>
    <property type="project" value="UniProtKB-ARBA"/>
</dbReference>
<keyword evidence="4" id="KW-0378">Hydrolase</keyword>
<dbReference type="Proteomes" id="UP000222564">
    <property type="component" value="Unassembled WGS sequence"/>
</dbReference>
<dbReference type="PANTHER" id="PTHR42796">
    <property type="entry name" value="FUMARYLACETOACETATE HYDROLASE DOMAIN-CONTAINING PROTEIN 2A-RELATED"/>
    <property type="match status" value="1"/>
</dbReference>
<keyword evidence="5" id="KW-1185">Reference proteome</keyword>
<evidence type="ECO:0000313" key="5">
    <source>
        <dbReference type="Proteomes" id="UP000222564"/>
    </source>
</evidence>
<dbReference type="EMBL" id="AWQQ01000017">
    <property type="protein sequence ID" value="PHJ39549.1"/>
    <property type="molecule type" value="Genomic_DNA"/>
</dbReference>
<dbReference type="GO" id="GO:0016787">
    <property type="term" value="F:hydrolase activity"/>
    <property type="evidence" value="ECO:0007669"/>
    <property type="project" value="UniProtKB-KW"/>
</dbReference>
<dbReference type="InterPro" id="IPR036663">
    <property type="entry name" value="Fumarylacetoacetase_C_sf"/>
</dbReference>
<protein>
    <submittedName>
        <fullName evidence="4">Hydrolase</fullName>
    </submittedName>
</protein>
<name>A0A2C6ME15_9FIRM</name>
<dbReference type="GO" id="GO:0019752">
    <property type="term" value="P:carboxylic acid metabolic process"/>
    <property type="evidence" value="ECO:0007669"/>
    <property type="project" value="UniProtKB-ARBA"/>
</dbReference>
<evidence type="ECO:0000256" key="1">
    <source>
        <dbReference type="ARBA" id="ARBA00010211"/>
    </source>
</evidence>
<gene>
    <name evidence="4" type="ORF">P378_02115</name>
</gene>